<dbReference type="InterPro" id="IPR036410">
    <property type="entry name" value="HSP_DnaJ_Cys-rich_dom_sf"/>
</dbReference>
<dbReference type="Pfam" id="PF00226">
    <property type="entry name" value="DnaJ"/>
    <property type="match status" value="1"/>
</dbReference>
<dbReference type="SUPFAM" id="SSF57938">
    <property type="entry name" value="DnaJ/Hsp40 cysteine-rich domain"/>
    <property type="match status" value="1"/>
</dbReference>
<dbReference type="FunFam" id="2.10.230.10:FF:000002">
    <property type="entry name" value="Molecular chaperone DnaJ"/>
    <property type="match status" value="1"/>
</dbReference>
<dbReference type="CDD" id="cd10719">
    <property type="entry name" value="DnaJ_zf"/>
    <property type="match status" value="1"/>
</dbReference>
<reference evidence="6" key="1">
    <citation type="submission" date="2016-04" db="EMBL/GenBank/DDBJ databases">
        <authorList>
            <person name="Nguyen H.D."/>
            <person name="Samba Siva P."/>
            <person name="Cullis J."/>
            <person name="Levesque C.A."/>
            <person name="Hambleton S."/>
        </authorList>
    </citation>
    <scope>NUCLEOTIDE SEQUENCE</scope>
    <source>
        <strain evidence="6">DAOMC 236416</strain>
    </source>
</reference>
<dbReference type="Pfam" id="PF00684">
    <property type="entry name" value="DnaJ_CXXCXGXG"/>
    <property type="match status" value="1"/>
</dbReference>
<dbReference type="GO" id="GO:0005524">
    <property type="term" value="F:ATP binding"/>
    <property type="evidence" value="ECO:0007669"/>
    <property type="project" value="InterPro"/>
</dbReference>
<evidence type="ECO:0000256" key="3">
    <source>
        <dbReference type="ARBA" id="ARBA00022771"/>
    </source>
</evidence>
<dbReference type="SUPFAM" id="SSF46565">
    <property type="entry name" value="Chaperone J-domain"/>
    <property type="match status" value="1"/>
</dbReference>
<dbReference type="InterPro" id="IPR044713">
    <property type="entry name" value="DNJA1/2-like"/>
</dbReference>
<dbReference type="Gene3D" id="2.10.230.10">
    <property type="entry name" value="Heat shock protein DnaJ, cysteine-rich domain"/>
    <property type="match status" value="1"/>
</dbReference>
<evidence type="ECO:0000256" key="2">
    <source>
        <dbReference type="ARBA" id="ARBA00022737"/>
    </source>
</evidence>
<accession>A0A177TWF2</accession>
<protein>
    <recommendedName>
        <fullName evidence="8">DnaJ-domain-containing protein</fullName>
    </recommendedName>
</protein>
<dbReference type="PROSITE" id="PS50076">
    <property type="entry name" value="DNAJ_2"/>
    <property type="match status" value="1"/>
</dbReference>
<dbReference type="Gene3D" id="1.10.287.110">
    <property type="entry name" value="DnaJ domain"/>
    <property type="match status" value="1"/>
</dbReference>
<organism evidence="6 7">
    <name type="scientific">Tilletia indica</name>
    <dbReference type="NCBI Taxonomy" id="43049"/>
    <lineage>
        <taxon>Eukaryota</taxon>
        <taxon>Fungi</taxon>
        <taxon>Dikarya</taxon>
        <taxon>Basidiomycota</taxon>
        <taxon>Ustilaginomycotina</taxon>
        <taxon>Exobasidiomycetes</taxon>
        <taxon>Tilletiales</taxon>
        <taxon>Tilletiaceae</taxon>
        <taxon>Tilletia</taxon>
    </lineage>
</organism>
<dbReference type="Gene3D" id="2.60.260.20">
    <property type="entry name" value="Urease metallochaperone UreE, N-terminal domain"/>
    <property type="match status" value="2"/>
</dbReference>
<keyword evidence="4" id="KW-0862">Zinc</keyword>
<dbReference type="PROSITE" id="PS51188">
    <property type="entry name" value="ZF_CR"/>
    <property type="match status" value="1"/>
</dbReference>
<dbReference type="GO" id="GO:0030544">
    <property type="term" value="F:Hsp70 protein binding"/>
    <property type="evidence" value="ECO:0007669"/>
    <property type="project" value="InterPro"/>
</dbReference>
<keyword evidence="2" id="KW-0677">Repeat</keyword>
<dbReference type="HAMAP" id="MF_01152">
    <property type="entry name" value="DnaJ"/>
    <property type="match status" value="1"/>
</dbReference>
<keyword evidence="5" id="KW-0143">Chaperone</keyword>
<dbReference type="PROSITE" id="PS00636">
    <property type="entry name" value="DNAJ_1"/>
    <property type="match status" value="1"/>
</dbReference>
<dbReference type="InterPro" id="IPR001305">
    <property type="entry name" value="HSP_DnaJ_Cys-rich_dom"/>
</dbReference>
<dbReference type="InterPro" id="IPR012724">
    <property type="entry name" value="DnaJ"/>
</dbReference>
<reference evidence="6" key="2">
    <citation type="journal article" date="2019" name="IMA Fungus">
        <title>Genome sequencing and comparison of five Tilletia species to identify candidate genes for the detection of regulated species infecting wheat.</title>
        <authorList>
            <person name="Nguyen H.D.T."/>
            <person name="Sultana T."/>
            <person name="Kesanakurti P."/>
            <person name="Hambleton S."/>
        </authorList>
    </citation>
    <scope>NUCLEOTIDE SEQUENCE</scope>
    <source>
        <strain evidence="6">DAOMC 236416</strain>
    </source>
</reference>
<evidence type="ECO:0000256" key="5">
    <source>
        <dbReference type="ARBA" id="ARBA00023186"/>
    </source>
</evidence>
<evidence type="ECO:0000256" key="4">
    <source>
        <dbReference type="ARBA" id="ARBA00022833"/>
    </source>
</evidence>
<dbReference type="SMART" id="SM00271">
    <property type="entry name" value="DnaJ"/>
    <property type="match status" value="1"/>
</dbReference>
<evidence type="ECO:0000313" key="7">
    <source>
        <dbReference type="Proteomes" id="UP000077521"/>
    </source>
</evidence>
<dbReference type="PRINTS" id="PR00625">
    <property type="entry name" value="JDOMAIN"/>
</dbReference>
<keyword evidence="3" id="KW-0863">Zinc-finger</keyword>
<dbReference type="InterPro" id="IPR036869">
    <property type="entry name" value="J_dom_sf"/>
</dbReference>
<dbReference type="GO" id="GO:0051082">
    <property type="term" value="F:unfolded protein binding"/>
    <property type="evidence" value="ECO:0007669"/>
    <property type="project" value="InterPro"/>
</dbReference>
<proteinExistence type="inferred from homology"/>
<evidence type="ECO:0000313" key="6">
    <source>
        <dbReference type="EMBL" id="KAE8257839.1"/>
    </source>
</evidence>
<dbReference type="SUPFAM" id="SSF49493">
    <property type="entry name" value="HSP40/DnaJ peptide-binding domain"/>
    <property type="match status" value="2"/>
</dbReference>
<keyword evidence="7" id="KW-1185">Reference proteome</keyword>
<evidence type="ECO:0008006" key="8">
    <source>
        <dbReference type="Google" id="ProtNLM"/>
    </source>
</evidence>
<dbReference type="InterPro" id="IPR018253">
    <property type="entry name" value="DnaJ_domain_CS"/>
</dbReference>
<dbReference type="CDD" id="cd06257">
    <property type="entry name" value="DnaJ"/>
    <property type="match status" value="1"/>
</dbReference>
<dbReference type="FunFam" id="2.60.260.20:FF:000013">
    <property type="entry name" value="DnaJ subfamily B member 11"/>
    <property type="match status" value="1"/>
</dbReference>
<dbReference type="InterPro" id="IPR008971">
    <property type="entry name" value="HSP40/DnaJ_pept-bd"/>
</dbReference>
<dbReference type="InterPro" id="IPR002939">
    <property type="entry name" value="DnaJ_C"/>
</dbReference>
<dbReference type="GO" id="GO:0008270">
    <property type="term" value="F:zinc ion binding"/>
    <property type="evidence" value="ECO:0007669"/>
    <property type="project" value="UniProtKB-KW"/>
</dbReference>
<dbReference type="Proteomes" id="UP000077521">
    <property type="component" value="Unassembled WGS sequence"/>
</dbReference>
<dbReference type="GO" id="GO:0009408">
    <property type="term" value="P:response to heat"/>
    <property type="evidence" value="ECO:0007669"/>
    <property type="project" value="InterPro"/>
</dbReference>
<comment type="caution">
    <text evidence="6">The sequence shown here is derived from an EMBL/GenBank/DDBJ whole genome shotgun (WGS) entry which is preliminary data.</text>
</comment>
<dbReference type="EMBL" id="LWDF02000094">
    <property type="protein sequence ID" value="KAE8257839.1"/>
    <property type="molecule type" value="Genomic_DNA"/>
</dbReference>
<dbReference type="CDD" id="cd10747">
    <property type="entry name" value="DnaJ_C"/>
    <property type="match status" value="1"/>
</dbReference>
<dbReference type="Pfam" id="PF01556">
    <property type="entry name" value="DnaJ_C"/>
    <property type="match status" value="1"/>
</dbReference>
<name>A0A177TWF2_9BASI</name>
<dbReference type="InterPro" id="IPR001623">
    <property type="entry name" value="DnaJ_domain"/>
</dbReference>
<evidence type="ECO:0000256" key="1">
    <source>
        <dbReference type="ARBA" id="ARBA00022723"/>
    </source>
</evidence>
<gene>
    <name evidence="6" type="ORF">A4X13_0g2091</name>
</gene>
<dbReference type="AlphaFoldDB" id="A0A177TWF2"/>
<sequence length="429" mass="48301">MPSSRNSPAQRTTEPQLESPEHPEQQQHRPRTSNPTVRRTHRRPARTMASLWRVVLFLVLALLPALVQAARDYYKVLDVDKSASDRDIKRAYRKRAQKIHPDKHPDKQDEFVELSEAYQILIDPELRKIYDRHGADGVKRHQQGQAAGGNQDPFDVFRHFFGGGDPFGGGDGVRKGPNKHFHLQFDIADFYKGRKLGLSYDREVLCATCDGSGARSKSDIHTCETCQGRGVRLIRQQIMPGFTTQAQVTCDQCGGQGKVIKHACTACNGRKLKTEKTEIQVEVEPGMKEGEEITFDGDSDEGPDFEAGDVVVKLSATRQKGDFRRRDIHLYTTYSIGLDDALLGFEHSIQHMDGHNVTLKRTSVTQPGHVDTIAEEGMPIRENGAVHGHGNLYVEYQVVLPERVDGDFRTALQRVFGRKQKSKDTHEEL</sequence>
<keyword evidence="1" id="KW-0479">Metal-binding</keyword>
<dbReference type="GO" id="GO:0006457">
    <property type="term" value="P:protein folding"/>
    <property type="evidence" value="ECO:0007669"/>
    <property type="project" value="InterPro"/>
</dbReference>
<dbReference type="PANTHER" id="PTHR43888">
    <property type="entry name" value="DNAJ-LIKE-2, ISOFORM A-RELATED"/>
    <property type="match status" value="1"/>
</dbReference>